<accession>A0A3M8D4X2</accession>
<dbReference type="GO" id="GO:0016491">
    <property type="term" value="F:oxidoreductase activity"/>
    <property type="evidence" value="ECO:0007669"/>
    <property type="project" value="UniProtKB-KW"/>
</dbReference>
<dbReference type="InterPro" id="IPR020471">
    <property type="entry name" value="AKR"/>
</dbReference>
<keyword evidence="1" id="KW-0560">Oxidoreductase</keyword>
<keyword evidence="4" id="KW-1185">Reference proteome</keyword>
<gene>
    <name evidence="3" type="ORF">EDM59_18750</name>
</gene>
<dbReference type="GO" id="GO:0005829">
    <property type="term" value="C:cytosol"/>
    <property type="evidence" value="ECO:0007669"/>
    <property type="project" value="UniProtKB-ARBA"/>
</dbReference>
<reference evidence="3 4" key="1">
    <citation type="submission" date="2018-10" db="EMBL/GenBank/DDBJ databases">
        <title>Phylogenomics of Brevibacillus.</title>
        <authorList>
            <person name="Dunlap C."/>
        </authorList>
    </citation>
    <scope>NUCLEOTIDE SEQUENCE [LARGE SCALE GENOMIC DNA]</scope>
    <source>
        <strain evidence="3 4">JCM 15774</strain>
    </source>
</reference>
<evidence type="ECO:0000313" key="4">
    <source>
        <dbReference type="Proteomes" id="UP000269573"/>
    </source>
</evidence>
<evidence type="ECO:0000313" key="3">
    <source>
        <dbReference type="EMBL" id="RNB83080.1"/>
    </source>
</evidence>
<dbReference type="CDD" id="cd19084">
    <property type="entry name" value="AKR_AKR11B1-like"/>
    <property type="match status" value="1"/>
</dbReference>
<dbReference type="InterPro" id="IPR050523">
    <property type="entry name" value="AKR_Detox_Biosynth"/>
</dbReference>
<proteinExistence type="predicted"/>
<dbReference type="AlphaFoldDB" id="A0A3M8D4X2"/>
<dbReference type="EMBL" id="RHHU01000011">
    <property type="protein sequence ID" value="RNB83080.1"/>
    <property type="molecule type" value="Genomic_DNA"/>
</dbReference>
<comment type="caution">
    <text evidence="3">The sequence shown here is derived from an EMBL/GenBank/DDBJ whole genome shotgun (WGS) entry which is preliminary data.</text>
</comment>
<dbReference type="InterPro" id="IPR023210">
    <property type="entry name" value="NADP_OxRdtase_dom"/>
</dbReference>
<dbReference type="PANTHER" id="PTHR43364">
    <property type="entry name" value="NADH-SPECIFIC METHYLGLYOXAL REDUCTASE-RELATED"/>
    <property type="match status" value="1"/>
</dbReference>
<dbReference type="PANTHER" id="PTHR43364:SF4">
    <property type="entry name" value="NAD(P)-LINKED OXIDOREDUCTASE SUPERFAMILY PROTEIN"/>
    <property type="match status" value="1"/>
</dbReference>
<name>A0A3M8D4X2_9BACL</name>
<evidence type="ECO:0000256" key="1">
    <source>
        <dbReference type="ARBA" id="ARBA00023002"/>
    </source>
</evidence>
<dbReference type="FunFam" id="3.20.20.100:FF:000004">
    <property type="entry name" value="Oxidoreductase, aldo/keto reductase"/>
    <property type="match status" value="1"/>
</dbReference>
<evidence type="ECO:0000259" key="2">
    <source>
        <dbReference type="Pfam" id="PF00248"/>
    </source>
</evidence>
<dbReference type="SUPFAM" id="SSF51430">
    <property type="entry name" value="NAD(P)-linked oxidoreductase"/>
    <property type="match status" value="1"/>
</dbReference>
<dbReference type="InterPro" id="IPR036812">
    <property type="entry name" value="NAD(P)_OxRdtase_dom_sf"/>
</dbReference>
<dbReference type="Gene3D" id="3.20.20.100">
    <property type="entry name" value="NADP-dependent oxidoreductase domain"/>
    <property type="match status" value="1"/>
</dbReference>
<dbReference type="PROSITE" id="PS00062">
    <property type="entry name" value="ALDOKETO_REDUCTASE_2"/>
    <property type="match status" value="1"/>
</dbReference>
<dbReference type="Pfam" id="PF00248">
    <property type="entry name" value="Aldo_ket_red"/>
    <property type="match status" value="1"/>
</dbReference>
<feature type="domain" description="NADP-dependent oxidoreductase" evidence="2">
    <location>
        <begin position="37"/>
        <end position="334"/>
    </location>
</feature>
<protein>
    <submittedName>
        <fullName evidence="3">Aldo/keto reductase</fullName>
    </submittedName>
</protein>
<dbReference type="Proteomes" id="UP000269573">
    <property type="component" value="Unassembled WGS sequence"/>
</dbReference>
<sequence>MHVFQRLGTDRPVCKGWESKHMKYQKLGKNGPEISVIGFGSWAIGGGNWEMSWGDQDDHQSMESVRAALDAGVTFFDTAPVYGLGHAEELIGKALGSDRDQVVLATKCGYLWDENQRLVKNGTFDSIMREAEASLRRLGTDTIDLYQMHYPDTDAHAPADETMRAMEQLVKDGKVRYIGLCNYTVPLIEQSMSVRHVDSLQPPYSILVPQAERELLPYCLEQGIGVVAYSPLASGLLSGKYTHDTRFADDDWRSKHKAYTGESFKRNMDRVEKLKSIAARLDITVPQLAIGYVLAHPAMTSAIVGVRRPEHITSILAAAEAELDDATLAEIRAAVAR</sequence>
<organism evidence="3 4">
    <name type="scientific">Brevibacillus nitrificans</name>
    <dbReference type="NCBI Taxonomy" id="651560"/>
    <lineage>
        <taxon>Bacteria</taxon>
        <taxon>Bacillati</taxon>
        <taxon>Bacillota</taxon>
        <taxon>Bacilli</taxon>
        <taxon>Bacillales</taxon>
        <taxon>Paenibacillaceae</taxon>
        <taxon>Brevibacillus</taxon>
    </lineage>
</organism>
<dbReference type="InterPro" id="IPR018170">
    <property type="entry name" value="Aldo/ket_reductase_CS"/>
</dbReference>
<dbReference type="PRINTS" id="PR00069">
    <property type="entry name" value="ALDKETRDTASE"/>
</dbReference>